<organism evidence="4">
    <name type="scientific">Chromera velia CCMP2878</name>
    <dbReference type="NCBI Taxonomy" id="1169474"/>
    <lineage>
        <taxon>Eukaryota</taxon>
        <taxon>Sar</taxon>
        <taxon>Alveolata</taxon>
        <taxon>Colpodellida</taxon>
        <taxon>Chromeraceae</taxon>
        <taxon>Chromera</taxon>
    </lineage>
</organism>
<dbReference type="InterPro" id="IPR042095">
    <property type="entry name" value="SUMF_sf"/>
</dbReference>
<dbReference type="VEuPathDB" id="CryptoDB:Cvel_26079"/>
<sequence length="952" mass="106761">MPSRLFSTAAAYAVLSLGFFPAVRSDGVDAKLFAAPDVGQSHSDWLSRIHQWREDQQERLHLICNKFPESDDCIFEQEALRWTRTSYIQPQSHLYDTKLFNPLTQAWTVDTFLKDLEERYGGIDSVLLWAPYPLLGIDDRNQYDFLRSLPGGLPALRGVVDDFHSRGVRVFLPYLPWDTGTRPERDEEGRQLSSEDALMRILKLLNADGVNGDTMDTIPRSLFDAMQRANMSVAFEPHRIETGLGTQAWTPLSWGYFWSDSVSPDRITQTYRTYPGVNRAKVLDRRGRFLTHVTERFAKERWPLVHLAWLNGDGLNTWENVWTVENEITQRDGELIRRFAIMSRFLGRAGITQDFVGWDPYTPDCVELNRGGDRCRGLSTGGGKDREVPCECDPRGCVHGSRFEGRGGAGVFFSLVNVGERNSIAIIRGPEPGNSTGIECVDVYRGVWLGSGEECESVEVPVEGRGIGGVLFFRSLLNSSYSSSSERRGAFLRFAVAGGPFSSSPPRQAALPPELAGLEELLQRMREEMGKGGLGSFDDTWRIQTQRQLPMYAPEAGSLSSSVTRLLRGEKKEGRGGKVKEIIVIPPTPSFRFRTAGVEIEGGCDKTSKETDPFDICYPCHRPLVSDPLTCGREGGDVMGVGFQFFWEKSGGPRRYHDQVLELPAFEIDKHLVTNSDWQEFVDATEYVPADSFNYLKHLNQSSGESSTFTEEKPVVWISYAEAQMFCKWRGGRLPHAYEWQLAAEGAKRYAYPWGDDWELSRVPLRSSEREVDVGSALPIVGAFSPGSDSGFGVSDLSGFVWEMTDAFEGSNSRTVLLKGGSMYRPEGARWYVPPVAGNRLHNKMVLMSASFERSGFVGFRCVRETTGLEKFQFQQWRRAERKEIPLGISSTDVKPEFFDEEAGVMGRKLEESLRKEKAEEGGKEAQDIGEASHLGGYGARAVHEEIHSVHS</sequence>
<feature type="chain" id="PRO_5005191664" description="Sulfatase-modifying factor enzyme-like domain-containing protein" evidence="2">
    <location>
        <begin position="26"/>
        <end position="952"/>
    </location>
</feature>
<dbReference type="EMBL" id="CDMZ01002251">
    <property type="protein sequence ID" value="CEM41526.1"/>
    <property type="molecule type" value="Genomic_DNA"/>
</dbReference>
<dbReference type="AlphaFoldDB" id="A0A0G4HCH5"/>
<evidence type="ECO:0000256" key="1">
    <source>
        <dbReference type="SAM" id="MobiDB-lite"/>
    </source>
</evidence>
<dbReference type="PANTHER" id="PTHR23150:SF19">
    <property type="entry name" value="FORMYLGLYCINE-GENERATING ENZYME"/>
    <property type="match status" value="1"/>
</dbReference>
<dbReference type="PhylomeDB" id="A0A0G4HCH5"/>
<evidence type="ECO:0000259" key="3">
    <source>
        <dbReference type="Pfam" id="PF03781"/>
    </source>
</evidence>
<dbReference type="InterPro" id="IPR005532">
    <property type="entry name" value="SUMF_dom"/>
</dbReference>
<name>A0A0G4HCH5_9ALVE</name>
<dbReference type="InterPro" id="IPR016187">
    <property type="entry name" value="CTDL_fold"/>
</dbReference>
<keyword evidence="2" id="KW-0732">Signal</keyword>
<accession>A0A0G4HCH5</accession>
<feature type="compositionally biased region" description="Basic and acidic residues" evidence="1">
    <location>
        <begin position="913"/>
        <end position="927"/>
    </location>
</feature>
<dbReference type="Gene3D" id="3.90.1580.10">
    <property type="entry name" value="paralog of FGE (formylglycine-generating enzyme)"/>
    <property type="match status" value="1"/>
</dbReference>
<feature type="signal peptide" evidence="2">
    <location>
        <begin position="1"/>
        <end position="25"/>
    </location>
</feature>
<feature type="region of interest" description="Disordered" evidence="1">
    <location>
        <begin position="913"/>
        <end position="935"/>
    </location>
</feature>
<feature type="domain" description="Sulfatase-modifying factor enzyme-like" evidence="3">
    <location>
        <begin position="659"/>
        <end position="864"/>
    </location>
</feature>
<dbReference type="PANTHER" id="PTHR23150">
    <property type="entry name" value="SULFATASE MODIFYING FACTOR 1, 2"/>
    <property type="match status" value="1"/>
</dbReference>
<evidence type="ECO:0000313" key="4">
    <source>
        <dbReference type="EMBL" id="CEM41526.1"/>
    </source>
</evidence>
<proteinExistence type="predicted"/>
<dbReference type="GO" id="GO:0120147">
    <property type="term" value="F:formylglycine-generating oxidase activity"/>
    <property type="evidence" value="ECO:0007669"/>
    <property type="project" value="TreeGrafter"/>
</dbReference>
<gene>
    <name evidence="4" type="ORF">Cvel_26079</name>
</gene>
<dbReference type="SUPFAM" id="SSF56436">
    <property type="entry name" value="C-type lectin-like"/>
    <property type="match status" value="1"/>
</dbReference>
<dbReference type="Pfam" id="PF03781">
    <property type="entry name" value="FGE-sulfatase"/>
    <property type="match status" value="1"/>
</dbReference>
<reference evidence="4" key="1">
    <citation type="submission" date="2014-11" db="EMBL/GenBank/DDBJ databases">
        <authorList>
            <person name="Otto D Thomas"/>
            <person name="Naeem Raeece"/>
        </authorList>
    </citation>
    <scope>NUCLEOTIDE SEQUENCE</scope>
</reference>
<dbReference type="InterPro" id="IPR051043">
    <property type="entry name" value="Sulfatase_Mod_Factor_Kinase"/>
</dbReference>
<evidence type="ECO:0000256" key="2">
    <source>
        <dbReference type="SAM" id="SignalP"/>
    </source>
</evidence>
<protein>
    <recommendedName>
        <fullName evidence="3">Sulfatase-modifying factor enzyme-like domain-containing protein</fullName>
    </recommendedName>
</protein>